<dbReference type="GO" id="GO:0016810">
    <property type="term" value="F:hydrolase activity, acting on carbon-nitrogen (but not peptide) bonds"/>
    <property type="evidence" value="ECO:0007669"/>
    <property type="project" value="InterPro"/>
</dbReference>
<comment type="caution">
    <text evidence="8">The sequence shown here is derived from an EMBL/GenBank/DDBJ whole genome shotgun (WGS) entry which is preliminary data.</text>
</comment>
<evidence type="ECO:0000256" key="4">
    <source>
        <dbReference type="ARBA" id="ARBA00022729"/>
    </source>
</evidence>
<evidence type="ECO:0000256" key="3">
    <source>
        <dbReference type="ARBA" id="ARBA00022723"/>
    </source>
</evidence>
<comment type="cofactor">
    <cofactor evidence="1">
        <name>Co(2+)</name>
        <dbReference type="ChEBI" id="CHEBI:48828"/>
    </cofactor>
</comment>
<keyword evidence="3" id="KW-0479">Metal-binding</keyword>
<evidence type="ECO:0000313" key="8">
    <source>
        <dbReference type="EMBL" id="RHZ87165.1"/>
    </source>
</evidence>
<dbReference type="EMBL" id="PQFF01000038">
    <property type="protein sequence ID" value="RHZ87165.1"/>
    <property type="molecule type" value="Genomic_DNA"/>
</dbReference>
<dbReference type="PANTHER" id="PTHR46471">
    <property type="entry name" value="CHITIN DEACETYLASE"/>
    <property type="match status" value="1"/>
</dbReference>
<dbReference type="InterPro" id="IPR036861">
    <property type="entry name" value="Endochitinase-like_sf"/>
</dbReference>
<dbReference type="STRING" id="1348612.A0A397JFP7"/>
<dbReference type="SUPFAM" id="SSF88713">
    <property type="entry name" value="Glycoside hydrolase/deacetylase"/>
    <property type="match status" value="1"/>
</dbReference>
<evidence type="ECO:0000256" key="6">
    <source>
        <dbReference type="ARBA" id="ARBA00023277"/>
    </source>
</evidence>
<dbReference type="InterPro" id="IPR002509">
    <property type="entry name" value="NODB_dom"/>
</dbReference>
<keyword evidence="9" id="KW-1185">Reference proteome</keyword>
<protein>
    <recommendedName>
        <fullName evidence="7">NodB homology domain-containing protein</fullName>
    </recommendedName>
</protein>
<keyword evidence="2" id="KW-0147">Chitin-binding</keyword>
<evidence type="ECO:0000256" key="1">
    <source>
        <dbReference type="ARBA" id="ARBA00001941"/>
    </source>
</evidence>
<feature type="domain" description="NodB homology" evidence="7">
    <location>
        <begin position="150"/>
        <end position="265"/>
    </location>
</feature>
<reference evidence="8 9" key="1">
    <citation type="submission" date="2018-08" db="EMBL/GenBank/DDBJ databases">
        <title>Genome and evolution of the arbuscular mycorrhizal fungus Diversispora epigaea (formerly Glomus versiforme) and its bacterial endosymbionts.</title>
        <authorList>
            <person name="Sun X."/>
            <person name="Fei Z."/>
            <person name="Harrison M."/>
        </authorList>
    </citation>
    <scope>NUCLEOTIDE SEQUENCE [LARGE SCALE GENOMIC DNA]</scope>
    <source>
        <strain evidence="8 9">IT104</strain>
    </source>
</reference>
<dbReference type="Gene3D" id="3.30.60.10">
    <property type="entry name" value="Endochitinase-like"/>
    <property type="match status" value="1"/>
</dbReference>
<accession>A0A397JFP7</accession>
<dbReference type="GO" id="GO:0046872">
    <property type="term" value="F:metal ion binding"/>
    <property type="evidence" value="ECO:0007669"/>
    <property type="project" value="UniProtKB-KW"/>
</dbReference>
<name>A0A397JFP7_9GLOM</name>
<sequence>MDLKKLLEEQLMITINKKIGDCSIREMTRTVDDLYDGVLTLEHINRMEVKLDSFTRESKKKDGKSTLHICLFESKGKPKCLNNLCCSQWGWCESTSVYCGTLFTGSVTTSKVTSSNVTSKVTTTTPKVTTTPSKVTTATATTPPKVTTTTTIPLLFLNQIGNQFIHWTNDLLDNLKNLNAKATFFINDNNWGCVYDYAPILKRIVADGHQLSHHMWGHLDLATLSREQINFSLRKILKANIEGNIDGKANIERNIQFVIDYFEIH</sequence>
<dbReference type="Pfam" id="PF01522">
    <property type="entry name" value="Polysacc_deac_1"/>
    <property type="match status" value="1"/>
</dbReference>
<dbReference type="Proteomes" id="UP000266861">
    <property type="component" value="Unassembled WGS sequence"/>
</dbReference>
<dbReference type="PANTHER" id="PTHR46471:SF2">
    <property type="entry name" value="CHITIN DEACETYLASE-RELATED"/>
    <property type="match status" value="1"/>
</dbReference>
<evidence type="ECO:0000313" key="9">
    <source>
        <dbReference type="Proteomes" id="UP000266861"/>
    </source>
</evidence>
<dbReference type="SUPFAM" id="SSF57016">
    <property type="entry name" value="Plant lectins/antimicrobial peptides"/>
    <property type="match status" value="1"/>
</dbReference>
<evidence type="ECO:0000256" key="2">
    <source>
        <dbReference type="ARBA" id="ARBA00022669"/>
    </source>
</evidence>
<evidence type="ECO:0000259" key="7">
    <source>
        <dbReference type="PROSITE" id="PS51677"/>
    </source>
</evidence>
<dbReference type="InterPro" id="IPR011330">
    <property type="entry name" value="Glyco_hydro/deAcase_b/a-brl"/>
</dbReference>
<gene>
    <name evidence="8" type="ORF">Glove_40g100</name>
</gene>
<dbReference type="SMART" id="SM00270">
    <property type="entry name" value="ChtBD1"/>
    <property type="match status" value="1"/>
</dbReference>
<dbReference type="CDD" id="cd00035">
    <property type="entry name" value="ChtBD1"/>
    <property type="match status" value="1"/>
</dbReference>
<dbReference type="AlphaFoldDB" id="A0A397JFP7"/>
<dbReference type="Pfam" id="PF00187">
    <property type="entry name" value="Chitin_bind_1"/>
    <property type="match status" value="1"/>
</dbReference>
<dbReference type="GO" id="GO:0005975">
    <property type="term" value="P:carbohydrate metabolic process"/>
    <property type="evidence" value="ECO:0007669"/>
    <property type="project" value="InterPro"/>
</dbReference>
<dbReference type="InterPro" id="IPR001002">
    <property type="entry name" value="Chitin-bd_1"/>
</dbReference>
<organism evidence="8 9">
    <name type="scientific">Diversispora epigaea</name>
    <dbReference type="NCBI Taxonomy" id="1348612"/>
    <lineage>
        <taxon>Eukaryota</taxon>
        <taxon>Fungi</taxon>
        <taxon>Fungi incertae sedis</taxon>
        <taxon>Mucoromycota</taxon>
        <taxon>Glomeromycotina</taxon>
        <taxon>Glomeromycetes</taxon>
        <taxon>Diversisporales</taxon>
        <taxon>Diversisporaceae</taxon>
        <taxon>Diversispora</taxon>
    </lineage>
</organism>
<dbReference type="PROSITE" id="PS51677">
    <property type="entry name" value="NODB"/>
    <property type="match status" value="1"/>
</dbReference>
<proteinExistence type="predicted"/>
<keyword evidence="4" id="KW-0732">Signal</keyword>
<evidence type="ECO:0000256" key="5">
    <source>
        <dbReference type="ARBA" id="ARBA00022801"/>
    </source>
</evidence>
<dbReference type="OrthoDB" id="2125469at2759"/>
<keyword evidence="6" id="KW-0119">Carbohydrate metabolism</keyword>
<dbReference type="Gene3D" id="3.20.20.370">
    <property type="entry name" value="Glycoside hydrolase/deacetylase"/>
    <property type="match status" value="1"/>
</dbReference>
<keyword evidence="5" id="KW-0378">Hydrolase</keyword>
<dbReference type="GO" id="GO:0008061">
    <property type="term" value="F:chitin binding"/>
    <property type="evidence" value="ECO:0007669"/>
    <property type="project" value="UniProtKB-KW"/>
</dbReference>